<dbReference type="Proteomes" id="UP000297703">
    <property type="component" value="Unassembled WGS sequence"/>
</dbReference>
<keyword evidence="2" id="KW-1185">Reference proteome</keyword>
<name>A0A4D9EDL6_9SAUR</name>
<reference evidence="1 2" key="1">
    <citation type="submission" date="2019-04" db="EMBL/GenBank/DDBJ databases">
        <title>Draft genome of the big-headed turtle Platysternon megacephalum.</title>
        <authorList>
            <person name="Gong S."/>
        </authorList>
    </citation>
    <scope>NUCLEOTIDE SEQUENCE [LARGE SCALE GENOMIC DNA]</scope>
    <source>
        <strain evidence="1">DO16091913</strain>
        <tissue evidence="1">Muscle</tissue>
    </source>
</reference>
<sequence length="105" mass="12432">MHTWWVRPLELVLCADCREGVACWLARGHEEERLIRRRREQRTEELETWPAVLGQKRQCEEGVLNSTLRAVPHAEMPLHKHCPVHCSENTPLPCFNYSNPDEYWV</sequence>
<organism evidence="1 2">
    <name type="scientific">Platysternon megacephalum</name>
    <name type="common">big-headed turtle</name>
    <dbReference type="NCBI Taxonomy" id="55544"/>
    <lineage>
        <taxon>Eukaryota</taxon>
        <taxon>Metazoa</taxon>
        <taxon>Chordata</taxon>
        <taxon>Craniata</taxon>
        <taxon>Vertebrata</taxon>
        <taxon>Euteleostomi</taxon>
        <taxon>Archelosauria</taxon>
        <taxon>Testudinata</taxon>
        <taxon>Testudines</taxon>
        <taxon>Cryptodira</taxon>
        <taxon>Durocryptodira</taxon>
        <taxon>Testudinoidea</taxon>
        <taxon>Platysternidae</taxon>
        <taxon>Platysternon</taxon>
    </lineage>
</organism>
<dbReference type="AlphaFoldDB" id="A0A4D9EDL6"/>
<proteinExistence type="predicted"/>
<reference evidence="1 2" key="2">
    <citation type="submission" date="2019-04" db="EMBL/GenBank/DDBJ databases">
        <title>The genome sequence of big-headed turtle.</title>
        <authorList>
            <person name="Gong S."/>
        </authorList>
    </citation>
    <scope>NUCLEOTIDE SEQUENCE [LARGE SCALE GENOMIC DNA]</scope>
    <source>
        <strain evidence="1">DO16091913</strain>
        <tissue evidence="1">Muscle</tissue>
    </source>
</reference>
<evidence type="ECO:0000313" key="1">
    <source>
        <dbReference type="EMBL" id="TFK04750.1"/>
    </source>
</evidence>
<protein>
    <submittedName>
        <fullName evidence="1">E3 ubiquitin-protein ligase SMURF2</fullName>
    </submittedName>
</protein>
<evidence type="ECO:0000313" key="2">
    <source>
        <dbReference type="Proteomes" id="UP000297703"/>
    </source>
</evidence>
<dbReference type="EMBL" id="QXTE01000129">
    <property type="protein sequence ID" value="TFK04750.1"/>
    <property type="molecule type" value="Genomic_DNA"/>
</dbReference>
<comment type="caution">
    <text evidence="1">The sequence shown here is derived from an EMBL/GenBank/DDBJ whole genome shotgun (WGS) entry which is preliminary data.</text>
</comment>
<gene>
    <name evidence="1" type="ORF">DR999_PMT12707</name>
</gene>
<accession>A0A4D9EDL6</accession>